<dbReference type="Gene3D" id="1.25.40.10">
    <property type="entry name" value="Tetratricopeptide repeat domain"/>
    <property type="match status" value="8"/>
</dbReference>
<organism evidence="3 4">
    <name type="scientific">Roseivirga pacifica</name>
    <dbReference type="NCBI Taxonomy" id="1267423"/>
    <lineage>
        <taxon>Bacteria</taxon>
        <taxon>Pseudomonadati</taxon>
        <taxon>Bacteroidota</taxon>
        <taxon>Cytophagia</taxon>
        <taxon>Cytophagales</taxon>
        <taxon>Roseivirgaceae</taxon>
        <taxon>Roseivirga</taxon>
    </lineage>
</organism>
<dbReference type="SMART" id="SM00028">
    <property type="entry name" value="TPR"/>
    <property type="match status" value="12"/>
</dbReference>
<keyword evidence="1" id="KW-0802">TPR repeat</keyword>
<evidence type="ECO:0000313" key="3">
    <source>
        <dbReference type="EMBL" id="SEW22150.1"/>
    </source>
</evidence>
<dbReference type="PROSITE" id="PS50005">
    <property type="entry name" value="TPR"/>
    <property type="match status" value="2"/>
</dbReference>
<dbReference type="Pfam" id="PF13432">
    <property type="entry name" value="TPR_16"/>
    <property type="match status" value="3"/>
</dbReference>
<name>A0A1I0Q590_9BACT</name>
<accession>A0A1I0Q590</accession>
<feature type="repeat" description="TPR" evidence="1">
    <location>
        <begin position="506"/>
        <end position="539"/>
    </location>
</feature>
<dbReference type="InterPro" id="IPR019734">
    <property type="entry name" value="TPR_rpt"/>
</dbReference>
<dbReference type="AlphaFoldDB" id="A0A1I0Q590"/>
<dbReference type="PANTHER" id="PTHR12558">
    <property type="entry name" value="CELL DIVISION CYCLE 16,23,27"/>
    <property type="match status" value="1"/>
</dbReference>
<dbReference type="RefSeq" id="WP_090258470.1">
    <property type="nucleotide sequence ID" value="NZ_FOIR01000002.1"/>
</dbReference>
<dbReference type="OrthoDB" id="9814448at2"/>
<gene>
    <name evidence="3" type="ORF">SAMN05216290_2028</name>
</gene>
<dbReference type="InterPro" id="IPR011990">
    <property type="entry name" value="TPR-like_helical_dom_sf"/>
</dbReference>
<dbReference type="STRING" id="1267423.SAMN05216290_2028"/>
<dbReference type="GeneID" id="99986742"/>
<dbReference type="Pfam" id="PF13174">
    <property type="entry name" value="TPR_6"/>
    <property type="match status" value="2"/>
</dbReference>
<evidence type="ECO:0000256" key="1">
    <source>
        <dbReference type="PROSITE-ProRule" id="PRU00339"/>
    </source>
</evidence>
<feature type="chain" id="PRO_5011543111" evidence="2">
    <location>
        <begin position="20"/>
        <end position="1020"/>
    </location>
</feature>
<evidence type="ECO:0000313" key="4">
    <source>
        <dbReference type="Proteomes" id="UP000199437"/>
    </source>
</evidence>
<keyword evidence="2" id="KW-0732">Signal</keyword>
<protein>
    <submittedName>
        <fullName evidence="3">Outer membrane protein assembly factor BamD, BamD/ComL family</fullName>
    </submittedName>
</protein>
<sequence length="1020" mass="118406">MKKYIFSIAILFTALGSLVAQNTFQQEDENRLFRFGLELLDKQKYSAAREQFERFLDSGTDKVKMTEAEYYVAFCALNLDNADGPDLIAKFVDKHPNNPKAAKAYYQLGIIAFKSADYTNAGSYLKKAKFSALNEQEVAEAYFKIAYSAYYLGSTQEAVEYFDLAKRENSEYYAEANYYSGYLAYYEKNYDKAIVDLKRAGESNKYKYRIPVMLTGAYFQQGRYGEVLSYVNKFKDVQLELTRTDYLYQLYQMAAESAFALQRYDDAIDFYGLYRQTAGETISDQTLYRIGYSHYAVGDNREAIENFKRVALQEDTLSQYASYYLGQLYVQDQNFLFAASAFDQASKLPYNKEIQEEASFNFAKVNYSTQKYSVAITSLDRFIGQFPNSPYIPEANNLLSEAFLNTNDFSRAITFIERIENKTPRVKEAYQKVTFFKGTEHFNAGQYDQAVKLFDKSLTYTTDRDIQTASLFWKAEALATMRQYDRAKQAYQRVFQTRNRESEYYTKANYGLGYAYYNTRDYQNARIYFKRYVDVLESAQNRMNYDDAILRLADCYYVDKEYATAIAYYDRAIQNNNPNVDYAYFQKGVVRDFQERSEEAIKELEVVINRYSNSIYYDDAIYKKAQIQLENKDYRESIVGFTRIIENQKQSLFIPYAYESRALAYFNLKELDRAEADYKTILDNYVTSRVANSALLGLQNTLKLNEKVLEFDQYLSKYKSANPENEALENIELESAKNLYFSQEYEAAIGAFAAYERNYPESPLRHQAKFYRAESMFRLNQVDQALALYYELDRESQINDMDVVFQRIGQLQLRKGDFTEAANYFTKLESISRSKRQENDAWAGLLEAYFKLSDFEKMRVYANNIIEKGNVSADATNKAQLYLAKASIAEGNFQGAIDELLTTVNTSTDVYGAEAQYLLGEIFYKQTQYQQSLNTLFDFNDKYSGYDQWLGKAFLLIADNYIALNELFQAKATVNSIIEYSEVEDVVTQAKAKLVEIERLEEMQKQQEVADTTQIKGGNE</sequence>
<dbReference type="PANTHER" id="PTHR12558:SF13">
    <property type="entry name" value="CELL DIVISION CYCLE PROTEIN 27 HOMOLOG"/>
    <property type="match status" value="1"/>
</dbReference>
<reference evidence="4" key="1">
    <citation type="submission" date="2016-10" db="EMBL/GenBank/DDBJ databases">
        <authorList>
            <person name="Varghese N."/>
            <person name="Submissions S."/>
        </authorList>
    </citation>
    <scope>NUCLEOTIDE SEQUENCE [LARGE SCALE GENOMIC DNA]</scope>
    <source>
        <strain evidence="4">CGMCC 1.12402</strain>
    </source>
</reference>
<feature type="signal peptide" evidence="2">
    <location>
        <begin position="1"/>
        <end position="19"/>
    </location>
</feature>
<proteinExistence type="predicted"/>
<feature type="repeat" description="TPR" evidence="1">
    <location>
        <begin position="431"/>
        <end position="464"/>
    </location>
</feature>
<dbReference type="SUPFAM" id="SSF48452">
    <property type="entry name" value="TPR-like"/>
    <property type="match status" value="7"/>
</dbReference>
<dbReference type="Proteomes" id="UP000199437">
    <property type="component" value="Unassembled WGS sequence"/>
</dbReference>
<dbReference type="EMBL" id="FOIR01000002">
    <property type="protein sequence ID" value="SEW22150.1"/>
    <property type="molecule type" value="Genomic_DNA"/>
</dbReference>
<evidence type="ECO:0000256" key="2">
    <source>
        <dbReference type="SAM" id="SignalP"/>
    </source>
</evidence>
<keyword evidence="4" id="KW-1185">Reference proteome</keyword>